<dbReference type="InterPro" id="IPR036890">
    <property type="entry name" value="HATPase_C_sf"/>
</dbReference>
<evidence type="ECO:0000256" key="5">
    <source>
        <dbReference type="ARBA" id="ARBA00022679"/>
    </source>
</evidence>
<accession>A0A9D1CKN3</accession>
<dbReference type="SUPFAM" id="SSF47384">
    <property type="entry name" value="Homodimeric domain of signal transducing histidine kinase"/>
    <property type="match status" value="1"/>
</dbReference>
<evidence type="ECO:0000256" key="3">
    <source>
        <dbReference type="ARBA" id="ARBA00012438"/>
    </source>
</evidence>
<dbReference type="InterPro" id="IPR003594">
    <property type="entry name" value="HATPase_dom"/>
</dbReference>
<keyword evidence="7 13" id="KW-0418">Kinase</keyword>
<dbReference type="Pfam" id="PF02518">
    <property type="entry name" value="HATPase_c"/>
    <property type="match status" value="1"/>
</dbReference>
<proteinExistence type="predicted"/>
<feature type="domain" description="Histidine kinase" evidence="12">
    <location>
        <begin position="126"/>
        <end position="328"/>
    </location>
</feature>
<evidence type="ECO:0000256" key="8">
    <source>
        <dbReference type="ARBA" id="ARBA00022989"/>
    </source>
</evidence>
<dbReference type="PROSITE" id="PS50109">
    <property type="entry name" value="HIS_KIN"/>
    <property type="match status" value="1"/>
</dbReference>
<dbReference type="Gene3D" id="3.30.565.10">
    <property type="entry name" value="Histidine kinase-like ATPase, C-terminal domain"/>
    <property type="match status" value="1"/>
</dbReference>
<dbReference type="SUPFAM" id="SSF55874">
    <property type="entry name" value="ATPase domain of HSP90 chaperone/DNA topoisomerase II/histidine kinase"/>
    <property type="match status" value="1"/>
</dbReference>
<evidence type="ECO:0000313" key="13">
    <source>
        <dbReference type="EMBL" id="HIQ64698.1"/>
    </source>
</evidence>
<keyword evidence="4" id="KW-1003">Cell membrane</keyword>
<dbReference type="EC" id="2.7.13.3" evidence="3"/>
<protein>
    <recommendedName>
        <fullName evidence="3">histidine kinase</fullName>
        <ecNumber evidence="3">2.7.13.3</ecNumber>
    </recommendedName>
</protein>
<evidence type="ECO:0000256" key="2">
    <source>
        <dbReference type="ARBA" id="ARBA00004651"/>
    </source>
</evidence>
<dbReference type="Gene3D" id="1.10.287.130">
    <property type="match status" value="1"/>
</dbReference>
<dbReference type="GO" id="GO:0016036">
    <property type="term" value="P:cellular response to phosphate starvation"/>
    <property type="evidence" value="ECO:0007669"/>
    <property type="project" value="TreeGrafter"/>
</dbReference>
<feature type="transmembrane region" description="Helical" evidence="11">
    <location>
        <begin position="36"/>
        <end position="59"/>
    </location>
</feature>
<reference evidence="13" key="1">
    <citation type="submission" date="2020-10" db="EMBL/GenBank/DDBJ databases">
        <authorList>
            <person name="Gilroy R."/>
        </authorList>
    </citation>
    <scope>NUCLEOTIDE SEQUENCE</scope>
    <source>
        <strain evidence="13">CHK165-10780</strain>
    </source>
</reference>
<dbReference type="PANTHER" id="PTHR45453">
    <property type="entry name" value="PHOSPHATE REGULON SENSOR PROTEIN PHOR"/>
    <property type="match status" value="1"/>
</dbReference>
<comment type="catalytic activity">
    <reaction evidence="1">
        <text>ATP + protein L-histidine = ADP + protein N-phospho-L-histidine.</text>
        <dbReference type="EC" id="2.7.13.3"/>
    </reaction>
</comment>
<feature type="transmembrane region" description="Helical" evidence="11">
    <location>
        <begin position="12"/>
        <end position="30"/>
    </location>
</feature>
<name>A0A9D1CKN3_9FIRM</name>
<evidence type="ECO:0000259" key="12">
    <source>
        <dbReference type="PROSITE" id="PS50109"/>
    </source>
</evidence>
<dbReference type="InterPro" id="IPR005467">
    <property type="entry name" value="His_kinase_dom"/>
</dbReference>
<dbReference type="InterPro" id="IPR036097">
    <property type="entry name" value="HisK_dim/P_sf"/>
</dbReference>
<sequence>MKLTSYLESKIFYILFQVSTIMILSLLLGFSKIPLFYIALIDIISLVLLIVYLICDYYIQKKKCIQITNLVDQLDEKYYISEIIPKSSNIENKAYIYALKQATKSMNDKISKLEQENLDYREYIESFAHEIKTPISALSLSFDNSKDKTSKKELDKIDMYVDQILYYARCENPEKDYFVKRLILEDVVHDVLLKYRTYLLQKKIMIETNALDVTVYTDAKWLLFILSQIVQNSIKYLTRSKKVIRIFSTKETDGICLHIWDSGCGIPDCDIPRVFEKGFTGSNRMKSFSTGMGLYLSKKLCDRLGLDIRISSKEKEYTEVTIFFPVGTLHPNS</sequence>
<comment type="caution">
    <text evidence="13">The sequence shown here is derived from an EMBL/GenBank/DDBJ whole genome shotgun (WGS) entry which is preliminary data.</text>
</comment>
<dbReference type="PANTHER" id="PTHR45453:SF2">
    <property type="entry name" value="HISTIDINE KINASE"/>
    <property type="match status" value="1"/>
</dbReference>
<keyword evidence="5" id="KW-0808">Transferase</keyword>
<dbReference type="EMBL" id="DVFU01000061">
    <property type="protein sequence ID" value="HIQ64698.1"/>
    <property type="molecule type" value="Genomic_DNA"/>
</dbReference>
<reference evidence="13" key="2">
    <citation type="journal article" date="2021" name="PeerJ">
        <title>Extensive microbial diversity within the chicken gut microbiome revealed by metagenomics and culture.</title>
        <authorList>
            <person name="Gilroy R."/>
            <person name="Ravi A."/>
            <person name="Getino M."/>
            <person name="Pursley I."/>
            <person name="Horton D.L."/>
            <person name="Alikhan N.F."/>
            <person name="Baker D."/>
            <person name="Gharbi K."/>
            <person name="Hall N."/>
            <person name="Watson M."/>
            <person name="Adriaenssens E.M."/>
            <person name="Foster-Nyarko E."/>
            <person name="Jarju S."/>
            <person name="Secka A."/>
            <person name="Antonio M."/>
            <person name="Oren A."/>
            <person name="Chaudhuri R.R."/>
            <person name="La Ragione R."/>
            <person name="Hildebrand F."/>
            <person name="Pallen M.J."/>
        </authorList>
    </citation>
    <scope>NUCLEOTIDE SEQUENCE</scope>
    <source>
        <strain evidence="13">CHK165-10780</strain>
    </source>
</reference>
<keyword evidence="6 11" id="KW-0812">Transmembrane</keyword>
<dbReference type="InterPro" id="IPR050351">
    <property type="entry name" value="BphY/WalK/GraS-like"/>
</dbReference>
<dbReference type="SMART" id="SM00387">
    <property type="entry name" value="HATPase_c"/>
    <property type="match status" value="1"/>
</dbReference>
<evidence type="ECO:0000256" key="6">
    <source>
        <dbReference type="ARBA" id="ARBA00022692"/>
    </source>
</evidence>
<evidence type="ECO:0000256" key="1">
    <source>
        <dbReference type="ARBA" id="ARBA00000085"/>
    </source>
</evidence>
<keyword evidence="10 11" id="KW-0472">Membrane</keyword>
<dbReference type="AlphaFoldDB" id="A0A9D1CKN3"/>
<evidence type="ECO:0000256" key="11">
    <source>
        <dbReference type="SAM" id="Phobius"/>
    </source>
</evidence>
<keyword evidence="9" id="KW-0902">Two-component regulatory system</keyword>
<dbReference type="Proteomes" id="UP000886725">
    <property type="component" value="Unassembled WGS sequence"/>
</dbReference>
<evidence type="ECO:0000256" key="4">
    <source>
        <dbReference type="ARBA" id="ARBA00022475"/>
    </source>
</evidence>
<dbReference type="GO" id="GO:0005886">
    <property type="term" value="C:plasma membrane"/>
    <property type="evidence" value="ECO:0007669"/>
    <property type="project" value="UniProtKB-SubCell"/>
</dbReference>
<evidence type="ECO:0000313" key="14">
    <source>
        <dbReference type="Proteomes" id="UP000886725"/>
    </source>
</evidence>
<gene>
    <name evidence="13" type="ORF">IAC85_03055</name>
</gene>
<keyword evidence="8 11" id="KW-1133">Transmembrane helix</keyword>
<organism evidence="13 14">
    <name type="scientific">Candidatus Faecenecus gallistercoris</name>
    <dbReference type="NCBI Taxonomy" id="2840793"/>
    <lineage>
        <taxon>Bacteria</taxon>
        <taxon>Bacillati</taxon>
        <taxon>Bacillota</taxon>
        <taxon>Bacillota incertae sedis</taxon>
        <taxon>Candidatus Faecenecus</taxon>
    </lineage>
</organism>
<comment type="subcellular location">
    <subcellularLocation>
        <location evidence="2">Cell membrane</location>
        <topology evidence="2">Multi-pass membrane protein</topology>
    </subcellularLocation>
</comment>
<evidence type="ECO:0000256" key="7">
    <source>
        <dbReference type="ARBA" id="ARBA00022777"/>
    </source>
</evidence>
<dbReference type="GO" id="GO:0004721">
    <property type="term" value="F:phosphoprotein phosphatase activity"/>
    <property type="evidence" value="ECO:0007669"/>
    <property type="project" value="TreeGrafter"/>
</dbReference>
<evidence type="ECO:0000256" key="9">
    <source>
        <dbReference type="ARBA" id="ARBA00023012"/>
    </source>
</evidence>
<dbReference type="GO" id="GO:0000155">
    <property type="term" value="F:phosphorelay sensor kinase activity"/>
    <property type="evidence" value="ECO:0007669"/>
    <property type="project" value="InterPro"/>
</dbReference>
<evidence type="ECO:0000256" key="10">
    <source>
        <dbReference type="ARBA" id="ARBA00023136"/>
    </source>
</evidence>